<keyword evidence="5 9" id="KW-0269">Exonuclease</keyword>
<comment type="caution">
    <text evidence="9">The sequence shown here is derived from an EMBL/GenBank/DDBJ whole genome shotgun (WGS) entry which is preliminary data.</text>
</comment>
<dbReference type="PATRIC" id="fig|1313304.3.peg.2301"/>
<evidence type="ECO:0000259" key="7">
    <source>
        <dbReference type="Pfam" id="PF02272"/>
    </source>
</evidence>
<evidence type="ECO:0000259" key="6">
    <source>
        <dbReference type="Pfam" id="PF01368"/>
    </source>
</evidence>
<evidence type="ECO:0000256" key="4">
    <source>
        <dbReference type="ARBA" id="ARBA00022801"/>
    </source>
</evidence>
<protein>
    <recommendedName>
        <fullName evidence="2">Single-stranded-DNA-specific exonuclease RecJ</fullName>
    </recommendedName>
</protein>
<dbReference type="GO" id="GO:0006310">
    <property type="term" value="P:DNA recombination"/>
    <property type="evidence" value="ECO:0007669"/>
    <property type="project" value="InterPro"/>
</dbReference>
<keyword evidence="4" id="KW-0378">Hydrolase</keyword>
<dbReference type="Pfam" id="PF02272">
    <property type="entry name" value="DHHA1"/>
    <property type="match status" value="1"/>
</dbReference>
<dbReference type="SUPFAM" id="SSF64182">
    <property type="entry name" value="DHH phosphoesterases"/>
    <property type="match status" value="1"/>
</dbReference>
<accession>U7D2L4</accession>
<evidence type="ECO:0000313" key="10">
    <source>
        <dbReference type="Proteomes" id="UP000017148"/>
    </source>
</evidence>
<dbReference type="InterPro" id="IPR051673">
    <property type="entry name" value="SSDNA_exonuclease_RecJ"/>
</dbReference>
<name>U7D2L4_9BACT</name>
<evidence type="ECO:0000313" key="9">
    <source>
        <dbReference type="EMBL" id="ERP30749.1"/>
    </source>
</evidence>
<dbReference type="InterPro" id="IPR041122">
    <property type="entry name" value="RecJ_OB"/>
</dbReference>
<dbReference type="InterPro" id="IPR003156">
    <property type="entry name" value="DHHA1_dom"/>
</dbReference>
<dbReference type="GO" id="GO:0008409">
    <property type="term" value="F:5'-3' exonuclease activity"/>
    <property type="evidence" value="ECO:0007669"/>
    <property type="project" value="InterPro"/>
</dbReference>
<proteinExistence type="inferred from homology"/>
<dbReference type="Pfam" id="PF17768">
    <property type="entry name" value="RecJ_OB"/>
    <property type="match status" value="1"/>
</dbReference>
<dbReference type="GO" id="GO:0003676">
    <property type="term" value="F:nucleic acid binding"/>
    <property type="evidence" value="ECO:0007669"/>
    <property type="project" value="InterPro"/>
</dbReference>
<evidence type="ECO:0000256" key="3">
    <source>
        <dbReference type="ARBA" id="ARBA00022722"/>
    </source>
</evidence>
<dbReference type="STRING" id="1313304.CALK_2414"/>
<gene>
    <name evidence="9" type="ORF">CALK_2414</name>
</gene>
<organism evidence="9 10">
    <name type="scientific">Chitinivibrio alkaliphilus ACht1</name>
    <dbReference type="NCBI Taxonomy" id="1313304"/>
    <lineage>
        <taxon>Bacteria</taxon>
        <taxon>Pseudomonadati</taxon>
        <taxon>Fibrobacterota</taxon>
        <taxon>Chitinivibrionia</taxon>
        <taxon>Chitinivibrionales</taxon>
        <taxon>Chitinivibrionaceae</taxon>
        <taxon>Chitinivibrio</taxon>
    </lineage>
</organism>
<dbReference type="Gene3D" id="3.90.1640.30">
    <property type="match status" value="1"/>
</dbReference>
<dbReference type="InterPro" id="IPR004610">
    <property type="entry name" value="RecJ"/>
</dbReference>
<dbReference type="Gene3D" id="3.10.310.30">
    <property type="match status" value="1"/>
</dbReference>
<evidence type="ECO:0000256" key="1">
    <source>
        <dbReference type="ARBA" id="ARBA00005915"/>
    </source>
</evidence>
<dbReference type="RefSeq" id="WP_022637762.1">
    <property type="nucleotide sequence ID" value="NZ_ASJR01000035.1"/>
</dbReference>
<comment type="similarity">
    <text evidence="1">Belongs to the RecJ family.</text>
</comment>
<dbReference type="PANTHER" id="PTHR30255">
    <property type="entry name" value="SINGLE-STRANDED-DNA-SPECIFIC EXONUCLEASE RECJ"/>
    <property type="match status" value="1"/>
</dbReference>
<feature type="domain" description="DDH" evidence="6">
    <location>
        <begin position="85"/>
        <end position="234"/>
    </location>
</feature>
<keyword evidence="10" id="KW-1185">Reference proteome</keyword>
<dbReference type="OrthoDB" id="9809852at2"/>
<dbReference type="AlphaFoldDB" id="U7D2L4"/>
<dbReference type="GO" id="GO:0006281">
    <property type="term" value="P:DNA repair"/>
    <property type="evidence" value="ECO:0007669"/>
    <property type="project" value="InterPro"/>
</dbReference>
<evidence type="ECO:0000256" key="2">
    <source>
        <dbReference type="ARBA" id="ARBA00019841"/>
    </source>
</evidence>
<dbReference type="EMBL" id="ASJR01000035">
    <property type="protein sequence ID" value="ERP30749.1"/>
    <property type="molecule type" value="Genomic_DNA"/>
</dbReference>
<keyword evidence="3" id="KW-0540">Nuclease</keyword>
<dbReference type="InterPro" id="IPR001667">
    <property type="entry name" value="DDH_dom"/>
</dbReference>
<dbReference type="PANTHER" id="PTHR30255:SF2">
    <property type="entry name" value="SINGLE-STRANDED-DNA-SPECIFIC EXONUCLEASE RECJ"/>
    <property type="match status" value="1"/>
</dbReference>
<dbReference type="Pfam" id="PF01368">
    <property type="entry name" value="DHH"/>
    <property type="match status" value="1"/>
</dbReference>
<dbReference type="NCBIfam" id="TIGR00644">
    <property type="entry name" value="recJ"/>
    <property type="match status" value="1"/>
</dbReference>
<evidence type="ECO:0000256" key="5">
    <source>
        <dbReference type="ARBA" id="ARBA00022839"/>
    </source>
</evidence>
<feature type="domain" description="DHHA1" evidence="7">
    <location>
        <begin position="356"/>
        <end position="446"/>
    </location>
</feature>
<evidence type="ECO:0000259" key="8">
    <source>
        <dbReference type="Pfam" id="PF17768"/>
    </source>
</evidence>
<dbReference type="Proteomes" id="UP000017148">
    <property type="component" value="Unassembled WGS sequence"/>
</dbReference>
<dbReference type="InterPro" id="IPR038763">
    <property type="entry name" value="DHH_sf"/>
</dbReference>
<dbReference type="eggNOG" id="COG0608">
    <property type="taxonomic scope" value="Bacteria"/>
</dbReference>
<reference evidence="9 10" key="1">
    <citation type="journal article" date="2013" name="Environ. Microbiol.">
        <title>Genome analysis of Chitinivibrio alkaliphilus gen. nov., sp. nov., a novel extremely haloalkaliphilic anaerobic chitinolytic bacterium from the candidate phylum Termite Group 3.</title>
        <authorList>
            <person name="Sorokin D.Y."/>
            <person name="Gumerov V.M."/>
            <person name="Rakitin A.L."/>
            <person name="Beletsky A.V."/>
            <person name="Damste J.S."/>
            <person name="Muyzer G."/>
            <person name="Mardanov A.V."/>
            <person name="Ravin N.V."/>
        </authorList>
    </citation>
    <scope>NUCLEOTIDE SEQUENCE [LARGE SCALE GENOMIC DNA]</scope>
    <source>
        <strain evidence="9 10">ACht1</strain>
    </source>
</reference>
<feature type="domain" description="RecJ OB" evidence="8">
    <location>
        <begin position="463"/>
        <end position="567"/>
    </location>
</feature>
<sequence>MNSESIPRETIHLRTYAQSTVERLMKLLSISETLATILAGRGLTEFEQSKKFFNPHMDDFLDPFLFPHMDAVVQRLLQARHAEENVFIYGDYDVDGITGTSFFLRFLRKIGISCDYYIPNRLTEGYGISRAGIDTIAAQQADLILSVDTGITAVEEVAYAASLGIDMIITDHHEPKETEPDCLVIDPKSHQCPFPDANLSGVGVALKVAQALTQRGDFPPSYWQEELDLVALGTAADLVPFTGENRIITYYGYRQMSQTTCHGLRALMEVQKVREGDITTADIVFKLAPAINAAGRMGDPQRGVKLLLCEDPAKCQLYAKELLQKNHERRSHNTKVEREVEEWVQNSIDLSSQFGIVAAQREWHVGVVGIAASKIVEKYSRPSFIFAIDDSGIARGSARSVDGCNLIAALDECQDLLIQYGGHKMAAGATMKADNLAEFTQRFNTSLSRQLAHGDLRPRVYADVEVRVAQLTPKFFATLARMRPFGPNNMRPVFFSKAVQIHAPKRVGKGGAHLKMRVSQDKQFVDAIAFGFGDRLQELTTARSISLAYTLGQNTYRGTTTLQITVKGIEIEK</sequence>